<sequence length="140" mass="16053">MVRASYFIEFRKNPYFDYIHPSHDSIIVHNGAKDICQGDFLLSKKGNRYPFYTYFVAVTYFLGGQKIYGVWVAQFILGALAAALLFLIGTRLFNQKVGVIAALFYALYGPNLFYEGVMLRAALTEFLAVLSFYFLLRLEE</sequence>
<dbReference type="GO" id="GO:0005886">
    <property type="term" value="C:plasma membrane"/>
    <property type="evidence" value="ECO:0007669"/>
    <property type="project" value="UniProtKB-SubCell"/>
</dbReference>
<protein>
    <recommendedName>
        <fullName evidence="9">Glycosyltransferase RgtA/B/C/D-like domain-containing protein</fullName>
    </recommendedName>
</protein>
<dbReference type="PANTHER" id="PTHR33908">
    <property type="entry name" value="MANNOSYLTRANSFERASE YKCB-RELATED"/>
    <property type="match status" value="1"/>
</dbReference>
<gene>
    <name evidence="10" type="ORF">S01H1_54281</name>
</gene>
<dbReference type="Pfam" id="PF13231">
    <property type="entry name" value="PMT_2"/>
    <property type="match status" value="1"/>
</dbReference>
<keyword evidence="5 8" id="KW-0812">Transmembrane</keyword>
<keyword evidence="3" id="KW-0328">Glycosyltransferase</keyword>
<dbReference type="EMBL" id="BARS01035207">
    <property type="protein sequence ID" value="GAG16070.1"/>
    <property type="molecule type" value="Genomic_DNA"/>
</dbReference>
<dbReference type="PANTHER" id="PTHR33908:SF11">
    <property type="entry name" value="MEMBRANE PROTEIN"/>
    <property type="match status" value="1"/>
</dbReference>
<evidence type="ECO:0000256" key="5">
    <source>
        <dbReference type="ARBA" id="ARBA00022692"/>
    </source>
</evidence>
<evidence type="ECO:0000256" key="1">
    <source>
        <dbReference type="ARBA" id="ARBA00004651"/>
    </source>
</evidence>
<evidence type="ECO:0000256" key="2">
    <source>
        <dbReference type="ARBA" id="ARBA00022475"/>
    </source>
</evidence>
<organism evidence="10">
    <name type="scientific">marine sediment metagenome</name>
    <dbReference type="NCBI Taxonomy" id="412755"/>
    <lineage>
        <taxon>unclassified sequences</taxon>
        <taxon>metagenomes</taxon>
        <taxon>ecological metagenomes</taxon>
    </lineage>
</organism>
<feature type="domain" description="Glycosyltransferase RgtA/B/C/D-like" evidence="9">
    <location>
        <begin position="50"/>
        <end position="137"/>
    </location>
</feature>
<evidence type="ECO:0000256" key="6">
    <source>
        <dbReference type="ARBA" id="ARBA00022989"/>
    </source>
</evidence>
<evidence type="ECO:0000313" key="10">
    <source>
        <dbReference type="EMBL" id="GAG16070.1"/>
    </source>
</evidence>
<dbReference type="GO" id="GO:0016763">
    <property type="term" value="F:pentosyltransferase activity"/>
    <property type="evidence" value="ECO:0007669"/>
    <property type="project" value="TreeGrafter"/>
</dbReference>
<dbReference type="InterPro" id="IPR038731">
    <property type="entry name" value="RgtA/B/C-like"/>
</dbReference>
<evidence type="ECO:0000256" key="7">
    <source>
        <dbReference type="ARBA" id="ARBA00023136"/>
    </source>
</evidence>
<comment type="caution">
    <text evidence="10">The sequence shown here is derived from an EMBL/GenBank/DDBJ whole genome shotgun (WGS) entry which is preliminary data.</text>
</comment>
<keyword evidence="2" id="KW-1003">Cell membrane</keyword>
<keyword evidence="7 8" id="KW-0472">Membrane</keyword>
<evidence type="ECO:0000256" key="8">
    <source>
        <dbReference type="SAM" id="Phobius"/>
    </source>
</evidence>
<dbReference type="AlphaFoldDB" id="X0VCM0"/>
<feature type="transmembrane region" description="Helical" evidence="8">
    <location>
        <begin position="71"/>
        <end position="90"/>
    </location>
</feature>
<accession>X0VCM0</accession>
<evidence type="ECO:0000256" key="3">
    <source>
        <dbReference type="ARBA" id="ARBA00022676"/>
    </source>
</evidence>
<evidence type="ECO:0000259" key="9">
    <source>
        <dbReference type="Pfam" id="PF13231"/>
    </source>
</evidence>
<name>X0VCM0_9ZZZZ</name>
<keyword evidence="6 8" id="KW-1133">Transmembrane helix</keyword>
<dbReference type="GO" id="GO:0008610">
    <property type="term" value="P:lipid biosynthetic process"/>
    <property type="evidence" value="ECO:0007669"/>
    <property type="project" value="UniProtKB-ARBA"/>
</dbReference>
<comment type="subcellular location">
    <subcellularLocation>
        <location evidence="1">Cell membrane</location>
        <topology evidence="1">Multi-pass membrane protein</topology>
    </subcellularLocation>
</comment>
<keyword evidence="4" id="KW-0808">Transferase</keyword>
<evidence type="ECO:0000256" key="4">
    <source>
        <dbReference type="ARBA" id="ARBA00022679"/>
    </source>
</evidence>
<feature type="transmembrane region" description="Helical" evidence="8">
    <location>
        <begin position="119"/>
        <end position="136"/>
    </location>
</feature>
<dbReference type="InterPro" id="IPR050297">
    <property type="entry name" value="LipidA_mod_glycosyltrf_83"/>
</dbReference>
<proteinExistence type="predicted"/>
<reference evidence="10" key="1">
    <citation type="journal article" date="2014" name="Front. Microbiol.">
        <title>High frequency of phylogenetically diverse reductive dehalogenase-homologous genes in deep subseafloor sedimentary metagenomes.</title>
        <authorList>
            <person name="Kawai M."/>
            <person name="Futagami T."/>
            <person name="Toyoda A."/>
            <person name="Takaki Y."/>
            <person name="Nishi S."/>
            <person name="Hori S."/>
            <person name="Arai W."/>
            <person name="Tsubouchi T."/>
            <person name="Morono Y."/>
            <person name="Uchiyama I."/>
            <person name="Ito T."/>
            <person name="Fujiyama A."/>
            <person name="Inagaki F."/>
            <person name="Takami H."/>
        </authorList>
    </citation>
    <scope>NUCLEOTIDE SEQUENCE</scope>
    <source>
        <strain evidence="10">Expedition CK06-06</strain>
    </source>
</reference>
<feature type="non-terminal residue" evidence="10">
    <location>
        <position position="140"/>
    </location>
</feature>